<evidence type="ECO:0000313" key="1">
    <source>
        <dbReference type="EMBL" id="CAG2156952.1"/>
    </source>
</evidence>
<evidence type="ECO:0000313" key="2">
    <source>
        <dbReference type="Proteomes" id="UP000672934"/>
    </source>
</evidence>
<gene>
    <name evidence="1" type="ORF">LMG31506_05862</name>
</gene>
<keyword evidence="2" id="KW-1185">Reference proteome</keyword>
<organism evidence="1 2">
    <name type="scientific">Cupriavidus yeoncheonensis</name>
    <dbReference type="NCBI Taxonomy" id="1462994"/>
    <lineage>
        <taxon>Bacteria</taxon>
        <taxon>Pseudomonadati</taxon>
        <taxon>Pseudomonadota</taxon>
        <taxon>Betaproteobacteria</taxon>
        <taxon>Burkholderiales</taxon>
        <taxon>Burkholderiaceae</taxon>
        <taxon>Cupriavidus</taxon>
    </lineage>
</organism>
<accession>A0A916J0I9</accession>
<sequence>MAYAERSGLAECEGRFAERRTQRNATFSRVVGWRKVVTLCIFGR</sequence>
<dbReference type="Proteomes" id="UP000672934">
    <property type="component" value="Unassembled WGS sequence"/>
</dbReference>
<dbReference type="AlphaFoldDB" id="A0A916J0I9"/>
<comment type="caution">
    <text evidence="1">The sequence shown here is derived from an EMBL/GenBank/DDBJ whole genome shotgun (WGS) entry which is preliminary data.</text>
</comment>
<protein>
    <submittedName>
        <fullName evidence="1">Uncharacterized protein</fullName>
    </submittedName>
</protein>
<name>A0A916J0I9_9BURK</name>
<reference evidence="1" key="1">
    <citation type="submission" date="2021-03" db="EMBL/GenBank/DDBJ databases">
        <authorList>
            <person name="Peeters C."/>
        </authorList>
    </citation>
    <scope>NUCLEOTIDE SEQUENCE</scope>
    <source>
        <strain evidence="1">LMG 31506</strain>
    </source>
</reference>
<dbReference type="EMBL" id="CAJPUY010000032">
    <property type="protein sequence ID" value="CAG2156952.1"/>
    <property type="molecule type" value="Genomic_DNA"/>
</dbReference>
<proteinExistence type="predicted"/>